<evidence type="ECO:0000256" key="2">
    <source>
        <dbReference type="SAM" id="Phobius"/>
    </source>
</evidence>
<dbReference type="Pfam" id="PF20152">
    <property type="entry name" value="DUF6534"/>
    <property type="match status" value="1"/>
</dbReference>
<accession>A0A166EP84</accession>
<proteinExistence type="predicted"/>
<gene>
    <name evidence="4" type="ORF">SISSUDRAFT_1045117</name>
</gene>
<feature type="region of interest" description="Disordered" evidence="1">
    <location>
        <begin position="317"/>
        <end position="336"/>
    </location>
</feature>
<organism evidence="4 5">
    <name type="scientific">Sistotremastrum suecicum HHB10207 ss-3</name>
    <dbReference type="NCBI Taxonomy" id="1314776"/>
    <lineage>
        <taxon>Eukaryota</taxon>
        <taxon>Fungi</taxon>
        <taxon>Dikarya</taxon>
        <taxon>Basidiomycota</taxon>
        <taxon>Agaricomycotina</taxon>
        <taxon>Agaricomycetes</taxon>
        <taxon>Sistotremastrales</taxon>
        <taxon>Sistotremastraceae</taxon>
        <taxon>Sistotremastrum</taxon>
    </lineage>
</organism>
<dbReference type="AlphaFoldDB" id="A0A166EP84"/>
<keyword evidence="5" id="KW-1185">Reference proteome</keyword>
<evidence type="ECO:0000256" key="1">
    <source>
        <dbReference type="SAM" id="MobiDB-lite"/>
    </source>
</evidence>
<dbReference type="OrthoDB" id="3206554at2759"/>
<dbReference type="PANTHER" id="PTHR40465:SF1">
    <property type="entry name" value="DUF6534 DOMAIN-CONTAINING PROTEIN"/>
    <property type="match status" value="1"/>
</dbReference>
<evidence type="ECO:0000313" key="4">
    <source>
        <dbReference type="EMBL" id="KZT39797.1"/>
    </source>
</evidence>
<dbReference type="EMBL" id="KV428041">
    <property type="protein sequence ID" value="KZT39797.1"/>
    <property type="molecule type" value="Genomic_DNA"/>
</dbReference>
<protein>
    <recommendedName>
        <fullName evidence="3">DUF6534 domain-containing protein</fullName>
    </recommendedName>
</protein>
<feature type="domain" description="DUF6534" evidence="3">
    <location>
        <begin position="175"/>
        <end position="261"/>
    </location>
</feature>
<sequence>MSAPPTYTVPTDLHLSTSVGALLIGDMIALAIWGTSSFQTYIYFTQSTYDEQWIKLLVAVLWILDTVHIAFASHGMYFYLVQNYMNPGALAYINWSIALTIAITAFITFIVHCFFARKLYILNRNIWWIPACIVFLTSARLGFGLASTSQCFKQHTFQNLSHYVRWLFTTGLALAVLSDIFVTAAFCIYLAKSKTGFTSMDAVLAALIRYTIQSGAATAIVAAVSMFCAATMPHNAVWIAVHFSISKLYTASTVAGLNSRNPLKVQVVDQEKQNISPVAIHISTERARHVEPSFELGSVKSSTRDSNDDEDTYHAHLRSLSGSDHGHGVKIPQGLV</sequence>
<dbReference type="STRING" id="1314776.A0A166EP84"/>
<feature type="transmembrane region" description="Helical" evidence="2">
    <location>
        <begin position="127"/>
        <end position="146"/>
    </location>
</feature>
<feature type="transmembrane region" description="Helical" evidence="2">
    <location>
        <begin position="166"/>
        <end position="191"/>
    </location>
</feature>
<name>A0A166EP84_9AGAM</name>
<dbReference type="InterPro" id="IPR045339">
    <property type="entry name" value="DUF6534"/>
</dbReference>
<feature type="transmembrane region" description="Helical" evidence="2">
    <location>
        <begin position="92"/>
        <end position="115"/>
    </location>
</feature>
<evidence type="ECO:0000313" key="5">
    <source>
        <dbReference type="Proteomes" id="UP000076798"/>
    </source>
</evidence>
<feature type="transmembrane region" description="Helical" evidence="2">
    <location>
        <begin position="203"/>
        <end position="227"/>
    </location>
</feature>
<reference evidence="4 5" key="1">
    <citation type="journal article" date="2016" name="Mol. Biol. Evol.">
        <title>Comparative Genomics of Early-Diverging Mushroom-Forming Fungi Provides Insights into the Origins of Lignocellulose Decay Capabilities.</title>
        <authorList>
            <person name="Nagy L.G."/>
            <person name="Riley R."/>
            <person name="Tritt A."/>
            <person name="Adam C."/>
            <person name="Daum C."/>
            <person name="Floudas D."/>
            <person name="Sun H."/>
            <person name="Yadav J.S."/>
            <person name="Pangilinan J."/>
            <person name="Larsson K.H."/>
            <person name="Matsuura K."/>
            <person name="Barry K."/>
            <person name="Labutti K."/>
            <person name="Kuo R."/>
            <person name="Ohm R.A."/>
            <person name="Bhattacharya S.S."/>
            <person name="Shirouzu T."/>
            <person name="Yoshinaga Y."/>
            <person name="Martin F.M."/>
            <person name="Grigoriev I.V."/>
            <person name="Hibbett D.S."/>
        </authorList>
    </citation>
    <scope>NUCLEOTIDE SEQUENCE [LARGE SCALE GENOMIC DNA]</scope>
    <source>
        <strain evidence="4 5">HHB10207 ss-3</strain>
    </source>
</reference>
<feature type="transmembrane region" description="Helical" evidence="2">
    <location>
        <begin position="20"/>
        <end position="44"/>
    </location>
</feature>
<keyword evidence="2" id="KW-0472">Membrane</keyword>
<dbReference type="Proteomes" id="UP000076798">
    <property type="component" value="Unassembled WGS sequence"/>
</dbReference>
<dbReference type="PANTHER" id="PTHR40465">
    <property type="entry name" value="CHROMOSOME 1, WHOLE GENOME SHOTGUN SEQUENCE"/>
    <property type="match status" value="1"/>
</dbReference>
<keyword evidence="2" id="KW-1133">Transmembrane helix</keyword>
<feature type="transmembrane region" description="Helical" evidence="2">
    <location>
        <begin position="56"/>
        <end position="80"/>
    </location>
</feature>
<evidence type="ECO:0000259" key="3">
    <source>
        <dbReference type="Pfam" id="PF20152"/>
    </source>
</evidence>
<keyword evidence="2" id="KW-0812">Transmembrane</keyword>